<dbReference type="Pfam" id="PF07905">
    <property type="entry name" value="PucR"/>
    <property type="match status" value="1"/>
</dbReference>
<dbReference type="STRING" id="95161.SAMN05660874_04816"/>
<dbReference type="PANTHER" id="PTHR33744:SF1">
    <property type="entry name" value="DNA-BINDING TRANSCRIPTIONAL ACTIVATOR ADER"/>
    <property type="match status" value="1"/>
</dbReference>
<dbReference type="InterPro" id="IPR051448">
    <property type="entry name" value="CdaR-like_regulators"/>
</dbReference>
<evidence type="ECO:0000259" key="2">
    <source>
        <dbReference type="Pfam" id="PF13556"/>
    </source>
</evidence>
<dbReference type="GO" id="GO:0003677">
    <property type="term" value="F:DNA binding"/>
    <property type="evidence" value="ECO:0007669"/>
    <property type="project" value="UniProtKB-KW"/>
</dbReference>
<dbReference type="PANTHER" id="PTHR33744">
    <property type="entry name" value="CARBOHYDRATE DIACID REGULATOR"/>
    <property type="match status" value="1"/>
</dbReference>
<dbReference type="Pfam" id="PF13556">
    <property type="entry name" value="HTH_30"/>
    <property type="match status" value="1"/>
</dbReference>
<keyword evidence="4" id="KW-1185">Reference proteome</keyword>
<evidence type="ECO:0000313" key="3">
    <source>
        <dbReference type="EMBL" id="SFS99526.1"/>
    </source>
</evidence>
<reference evidence="4" key="1">
    <citation type="submission" date="2016-10" db="EMBL/GenBank/DDBJ databases">
        <authorList>
            <person name="Varghese N."/>
            <person name="Submissions S."/>
        </authorList>
    </citation>
    <scope>NUCLEOTIDE SEQUENCE [LARGE SCALE GENOMIC DNA]</scope>
    <source>
        <strain evidence="4">DSM 44771</strain>
    </source>
</reference>
<dbReference type="InterPro" id="IPR042070">
    <property type="entry name" value="PucR_C-HTH_sf"/>
</dbReference>
<dbReference type="OrthoDB" id="8450798at2"/>
<dbReference type="Proteomes" id="UP000198852">
    <property type="component" value="Unassembled WGS sequence"/>
</dbReference>
<dbReference type="InterPro" id="IPR012914">
    <property type="entry name" value="PucR_dom"/>
</dbReference>
<dbReference type="EMBL" id="FOZX01000010">
    <property type="protein sequence ID" value="SFS99526.1"/>
    <property type="molecule type" value="Genomic_DNA"/>
</dbReference>
<name>A0A1I6UDI7_9PSEU</name>
<protein>
    <submittedName>
        <fullName evidence="3">DNA-binding transcriptional regulator, PucR family</fullName>
    </submittedName>
</protein>
<dbReference type="RefSeq" id="WP_093422215.1">
    <property type="nucleotide sequence ID" value="NZ_FOZX01000010.1"/>
</dbReference>
<organism evidence="3 4">
    <name type="scientific">Saccharopolyspora flava</name>
    <dbReference type="NCBI Taxonomy" id="95161"/>
    <lineage>
        <taxon>Bacteria</taxon>
        <taxon>Bacillati</taxon>
        <taxon>Actinomycetota</taxon>
        <taxon>Actinomycetes</taxon>
        <taxon>Pseudonocardiales</taxon>
        <taxon>Pseudonocardiaceae</taxon>
        <taxon>Saccharopolyspora</taxon>
    </lineage>
</organism>
<feature type="domain" description="PucR C-terminal helix-turn-helix" evidence="2">
    <location>
        <begin position="436"/>
        <end position="493"/>
    </location>
</feature>
<dbReference type="InterPro" id="IPR025736">
    <property type="entry name" value="PucR_C-HTH_dom"/>
</dbReference>
<evidence type="ECO:0000259" key="1">
    <source>
        <dbReference type="Pfam" id="PF07905"/>
    </source>
</evidence>
<proteinExistence type="predicted"/>
<accession>A0A1I6UDI7</accession>
<sequence length="496" mass="52964">MTTGTSHVAHVPLRSVIENPELGIEVVPGSLRPGARDLPVRWAHVSERRDPTPYLLGGELLLTSGVDLPEPEQEVDAYVRELRDAGITALAFGISPPRHDRLPEPLRDACIRHGVPLLVIDPGTPFLAVNRAVAVELIEAGQREQRYLDDARQALTRAASAGLAELAKAVAAWLRGWIVLLGSAGERTAEHGAPRVLPAQLDELVAKVSGGGIRTAATELDDGSYVVAQPVYARAGTARVLVAARGDRFGDTDRAILAIGAALFGLTARAGTDSALLGGATTALLLGETAESLRELLGSGPCRVVATTPHGKGPTDAAAGYDWLSATLGTPLVRVNGDDVHAIVRTLPSDDTLATLRDHGWLAVVSTARPADGLAEAIPELRSLLERARRLGTPLVAEHADLGLTGVIEPGSAADFSTHLLAPLHELDAARPANHLVETLRVWLANHGNWERTASTMDAHRNSIRHRIKQIEQALNADLDDPETRMHLWFALRWHP</sequence>
<keyword evidence="3" id="KW-0238">DNA-binding</keyword>
<gene>
    <name evidence="3" type="ORF">SAMN05660874_04816</name>
</gene>
<dbReference type="AlphaFoldDB" id="A0A1I6UDI7"/>
<dbReference type="Gene3D" id="1.10.10.2840">
    <property type="entry name" value="PucR C-terminal helix-turn-helix domain"/>
    <property type="match status" value="1"/>
</dbReference>
<feature type="domain" description="Purine catabolism PurC-like" evidence="1">
    <location>
        <begin position="34"/>
        <end position="134"/>
    </location>
</feature>
<evidence type="ECO:0000313" key="4">
    <source>
        <dbReference type="Proteomes" id="UP000198852"/>
    </source>
</evidence>